<accession>A0ABW1EB31</accession>
<protein>
    <recommendedName>
        <fullName evidence="4 6">Signal peptidase I</fullName>
        <ecNumber evidence="3 6">3.4.21.89</ecNumber>
    </recommendedName>
</protein>
<evidence type="ECO:0000313" key="9">
    <source>
        <dbReference type="Proteomes" id="UP001596091"/>
    </source>
</evidence>
<keyword evidence="9" id="KW-1185">Reference proteome</keyword>
<comment type="subcellular location">
    <subcellularLocation>
        <location evidence="6">Membrane</location>
        <topology evidence="6">Single-pass type II membrane protein</topology>
    </subcellularLocation>
</comment>
<evidence type="ECO:0000256" key="5">
    <source>
        <dbReference type="ARBA" id="ARBA00022801"/>
    </source>
</evidence>
<dbReference type="PANTHER" id="PTHR43390">
    <property type="entry name" value="SIGNAL PEPTIDASE I"/>
    <property type="match status" value="1"/>
</dbReference>
<dbReference type="InterPro" id="IPR000223">
    <property type="entry name" value="Pept_S26A_signal_pept_1"/>
</dbReference>
<evidence type="ECO:0000259" key="7">
    <source>
        <dbReference type="Pfam" id="PF10502"/>
    </source>
</evidence>
<dbReference type="PRINTS" id="PR00727">
    <property type="entry name" value="LEADERPTASE"/>
</dbReference>
<dbReference type="EMBL" id="JBHSPH010000001">
    <property type="protein sequence ID" value="MFC5861536.1"/>
    <property type="molecule type" value="Genomic_DNA"/>
</dbReference>
<sequence length="299" mass="33438">MNRAPAFPASAELAVPENHSAGTFAQGSRPEVLAVTLPQAASVRNTPSMGLGKAIAHDAIHGAPEAFTSLLRTLIVALFVLTFITQPMVIPSESMEHTLLVGDFLLMNREALAPPGIWKRILPYDGVQRGEIVTFHSPLNRKEYLVKRVIGMPGDHLRIDHGAVFVNDQLLDEPYATFEPIPENPYLDRFPTNVYSDPGVEPGWWKQMQQLSHNGELVIPAGKYFMLGDNRNHSRDSRYWGFVSRDEIVARPLVIYFSLTRPSRTDVQQASDDRLGQQGDAPGSWAGFARWKRIFRVVR</sequence>
<comment type="similarity">
    <text evidence="2 6">Belongs to the peptidase S26 family.</text>
</comment>
<organism evidence="8 9">
    <name type="scientific">Acidicapsa dinghuensis</name>
    <dbReference type="NCBI Taxonomy" id="2218256"/>
    <lineage>
        <taxon>Bacteria</taxon>
        <taxon>Pseudomonadati</taxon>
        <taxon>Acidobacteriota</taxon>
        <taxon>Terriglobia</taxon>
        <taxon>Terriglobales</taxon>
        <taxon>Acidobacteriaceae</taxon>
        <taxon>Acidicapsa</taxon>
    </lineage>
</organism>
<evidence type="ECO:0000256" key="3">
    <source>
        <dbReference type="ARBA" id="ARBA00013208"/>
    </source>
</evidence>
<evidence type="ECO:0000256" key="4">
    <source>
        <dbReference type="ARBA" id="ARBA00019232"/>
    </source>
</evidence>
<dbReference type="RefSeq" id="WP_263333498.1">
    <property type="nucleotide sequence ID" value="NZ_JAGSYH010000002.1"/>
</dbReference>
<dbReference type="Pfam" id="PF10502">
    <property type="entry name" value="Peptidase_S26"/>
    <property type="match status" value="1"/>
</dbReference>
<dbReference type="InterPro" id="IPR019757">
    <property type="entry name" value="Pept_S26A_signal_pept_1_Lys-AS"/>
</dbReference>
<dbReference type="InterPro" id="IPR019533">
    <property type="entry name" value="Peptidase_S26"/>
</dbReference>
<evidence type="ECO:0000256" key="6">
    <source>
        <dbReference type="RuleBase" id="RU362042"/>
    </source>
</evidence>
<gene>
    <name evidence="8" type="primary">lepB</name>
    <name evidence="8" type="ORF">ACFPT7_04475</name>
</gene>
<proteinExistence type="inferred from homology"/>
<keyword evidence="6" id="KW-0645">Protease</keyword>
<dbReference type="NCBIfam" id="TIGR02227">
    <property type="entry name" value="sigpep_I_bact"/>
    <property type="match status" value="1"/>
</dbReference>
<name>A0ABW1EB31_9BACT</name>
<dbReference type="Proteomes" id="UP001596091">
    <property type="component" value="Unassembled WGS sequence"/>
</dbReference>
<evidence type="ECO:0000256" key="2">
    <source>
        <dbReference type="ARBA" id="ARBA00009370"/>
    </source>
</evidence>
<dbReference type="PROSITE" id="PS00760">
    <property type="entry name" value="SPASE_I_2"/>
    <property type="match status" value="1"/>
</dbReference>
<dbReference type="InterPro" id="IPR036286">
    <property type="entry name" value="LexA/Signal_pep-like_sf"/>
</dbReference>
<feature type="domain" description="Peptidase S26" evidence="7">
    <location>
        <begin position="68"/>
        <end position="256"/>
    </location>
</feature>
<comment type="catalytic activity">
    <reaction evidence="1 6">
        <text>Cleavage of hydrophobic, N-terminal signal or leader sequences from secreted and periplasmic proteins.</text>
        <dbReference type="EC" id="3.4.21.89"/>
    </reaction>
</comment>
<evidence type="ECO:0000313" key="8">
    <source>
        <dbReference type="EMBL" id="MFC5861536.1"/>
    </source>
</evidence>
<dbReference type="Gene3D" id="2.10.109.10">
    <property type="entry name" value="Umud Fragment, subunit A"/>
    <property type="match status" value="1"/>
</dbReference>
<dbReference type="SUPFAM" id="SSF51306">
    <property type="entry name" value="LexA/Signal peptidase"/>
    <property type="match status" value="1"/>
</dbReference>
<evidence type="ECO:0000256" key="1">
    <source>
        <dbReference type="ARBA" id="ARBA00000677"/>
    </source>
</evidence>
<dbReference type="CDD" id="cd06530">
    <property type="entry name" value="S26_SPase_I"/>
    <property type="match status" value="1"/>
</dbReference>
<reference evidence="9" key="1">
    <citation type="journal article" date="2019" name="Int. J. Syst. Evol. Microbiol.">
        <title>The Global Catalogue of Microorganisms (GCM) 10K type strain sequencing project: providing services to taxonomists for standard genome sequencing and annotation.</title>
        <authorList>
            <consortium name="The Broad Institute Genomics Platform"/>
            <consortium name="The Broad Institute Genome Sequencing Center for Infectious Disease"/>
            <person name="Wu L."/>
            <person name="Ma J."/>
        </authorList>
    </citation>
    <scope>NUCLEOTIDE SEQUENCE [LARGE SCALE GENOMIC DNA]</scope>
    <source>
        <strain evidence="9">JCM 4087</strain>
    </source>
</reference>
<dbReference type="PROSITE" id="PS00761">
    <property type="entry name" value="SPASE_I_3"/>
    <property type="match status" value="1"/>
</dbReference>
<keyword evidence="5 6" id="KW-0378">Hydrolase</keyword>
<comment type="caution">
    <text evidence="8">The sequence shown here is derived from an EMBL/GenBank/DDBJ whole genome shotgun (WGS) entry which is preliminary data.</text>
</comment>
<dbReference type="EC" id="3.4.21.89" evidence="3 6"/>
<dbReference type="GO" id="GO:0009003">
    <property type="term" value="F:signal peptidase activity"/>
    <property type="evidence" value="ECO:0007669"/>
    <property type="project" value="UniProtKB-EC"/>
</dbReference>
<dbReference type="PANTHER" id="PTHR43390:SF1">
    <property type="entry name" value="CHLOROPLAST PROCESSING PEPTIDASE"/>
    <property type="match status" value="1"/>
</dbReference>
<dbReference type="InterPro" id="IPR019758">
    <property type="entry name" value="Pept_S26A_signal_pept_1_CS"/>
</dbReference>